<dbReference type="InterPro" id="IPR036390">
    <property type="entry name" value="WH_DNA-bd_sf"/>
</dbReference>
<dbReference type="InterPro" id="IPR036388">
    <property type="entry name" value="WH-like_DNA-bd_sf"/>
</dbReference>
<reference evidence="1" key="1">
    <citation type="journal article" date="2012" name="Food Res. Intern.">
        <title>Sequencing of plasmids from a multi-antimicrobial resistant Salmonella enterica serovar Dublin strain.</title>
        <authorList>
            <person name="Han J."/>
            <person name="Lynne A.M."/>
            <person name="David D.E."/>
            <person name="Nayak R."/>
            <person name="Foley S.L."/>
        </authorList>
    </citation>
    <scope>NUCLEOTIDE SEQUENCE</scope>
    <source>
        <strain evidence="1">853</strain>
        <plasmid evidence="1">pSD_77</plasmid>
    </source>
</reference>
<keyword evidence="1" id="KW-0614">Plasmid</keyword>
<dbReference type="Gene3D" id="1.10.10.10">
    <property type="entry name" value="Winged helix-like DNA-binding domain superfamily/Winged helix DNA-binding domain"/>
    <property type="match status" value="1"/>
</dbReference>
<dbReference type="AlphaFoldDB" id="F5BQK0"/>
<sequence length="81" mass="9830">MVQLFRIDNGEKVYLYQNFKDFNKVFLQKNIEKINQYTEINHLEVRIVERVARRASKLRFSYKIDKESEGLDIRIPYGFRG</sequence>
<dbReference type="SUPFAM" id="SSF46785">
    <property type="entry name" value="Winged helix' DNA-binding domain"/>
    <property type="match status" value="1"/>
</dbReference>
<name>F5BQK0_SALDU</name>
<dbReference type="EMBL" id="JF267653">
    <property type="protein sequence ID" value="AEA95630.1"/>
    <property type="molecule type" value="Genomic_DNA"/>
</dbReference>
<proteinExistence type="predicted"/>
<dbReference type="Pfam" id="PF21205">
    <property type="entry name" value="Rep3_C"/>
    <property type="match status" value="1"/>
</dbReference>
<gene>
    <name evidence="1" type="ORF">pSD853_77_49</name>
</gene>
<protein>
    <submittedName>
        <fullName evidence="1">Pi protein</fullName>
    </submittedName>
</protein>
<organism evidence="1">
    <name type="scientific">Salmonella dublin</name>
    <dbReference type="NCBI Taxonomy" id="98360"/>
    <lineage>
        <taxon>Bacteria</taxon>
        <taxon>Pseudomonadati</taxon>
        <taxon>Pseudomonadota</taxon>
        <taxon>Gammaproteobacteria</taxon>
        <taxon>Enterobacterales</taxon>
        <taxon>Enterobacteriaceae</taxon>
        <taxon>Salmonella</taxon>
    </lineage>
</organism>
<geneLocation type="plasmid" evidence="1">
    <name>pSD_77</name>
</geneLocation>
<accession>F5BQK0</accession>
<evidence type="ECO:0000313" key="1">
    <source>
        <dbReference type="EMBL" id="AEA95630.1"/>
    </source>
</evidence>